<dbReference type="AlphaFoldDB" id="A0A5P2DS78"/>
<gene>
    <name evidence="1" type="ORF">DEJ51_31015</name>
</gene>
<reference evidence="1 2" key="1">
    <citation type="submission" date="2018-05" db="EMBL/GenBank/DDBJ databases">
        <title>Streptomyces venezuelae.</title>
        <authorList>
            <person name="Kim W."/>
            <person name="Lee N."/>
            <person name="Cho B.-K."/>
        </authorList>
    </citation>
    <scope>NUCLEOTIDE SEQUENCE [LARGE SCALE GENOMIC DNA]</scope>
    <source>
        <strain evidence="1 2">ATCC 21018</strain>
    </source>
</reference>
<proteinExistence type="predicted"/>
<dbReference type="Proteomes" id="UP000324101">
    <property type="component" value="Chromosome"/>
</dbReference>
<protein>
    <submittedName>
        <fullName evidence="1">Uncharacterized protein</fullName>
    </submittedName>
</protein>
<evidence type="ECO:0000313" key="1">
    <source>
        <dbReference type="EMBL" id="QES58034.1"/>
    </source>
</evidence>
<dbReference type="EMBL" id="CP029189">
    <property type="protein sequence ID" value="QES58034.1"/>
    <property type="molecule type" value="Genomic_DNA"/>
</dbReference>
<organism evidence="1 2">
    <name type="scientific">Streptomyces venezuelae</name>
    <dbReference type="NCBI Taxonomy" id="54571"/>
    <lineage>
        <taxon>Bacteria</taxon>
        <taxon>Bacillati</taxon>
        <taxon>Actinomycetota</taxon>
        <taxon>Actinomycetes</taxon>
        <taxon>Kitasatosporales</taxon>
        <taxon>Streptomycetaceae</taxon>
        <taxon>Streptomyces</taxon>
    </lineage>
</organism>
<sequence length="63" mass="7063">MKTCDRFTDLKAGYERDITFLRNHATRHAGSTASKSSTRHALAVKQNMAKALSRHYTHCPLCG</sequence>
<dbReference type="OrthoDB" id="4315091at2"/>
<name>A0A5P2DS78_STRVZ</name>
<evidence type="ECO:0000313" key="2">
    <source>
        <dbReference type="Proteomes" id="UP000324101"/>
    </source>
</evidence>
<accession>A0A5P2DS78</accession>
<dbReference type="RefSeq" id="WP_150260943.1">
    <property type="nucleotide sequence ID" value="NZ_CP029189.1"/>
</dbReference>